<evidence type="ECO:0000313" key="5">
    <source>
        <dbReference type="Proteomes" id="UP000320762"/>
    </source>
</evidence>
<evidence type="ECO:0000256" key="1">
    <source>
        <dbReference type="ARBA" id="ARBA00006328"/>
    </source>
</evidence>
<dbReference type="InterPro" id="IPR036291">
    <property type="entry name" value="NAD(P)-bd_dom_sf"/>
</dbReference>
<accession>A0A550CH56</accession>
<dbReference type="PANTHER" id="PTHR42748:SF7">
    <property type="entry name" value="NMRA LIKE REDOX SENSOR 1-RELATED"/>
    <property type="match status" value="1"/>
</dbReference>
<dbReference type="Gene3D" id="3.40.50.720">
    <property type="entry name" value="NAD(P)-binding Rossmann-like Domain"/>
    <property type="match status" value="1"/>
</dbReference>
<dbReference type="InterPro" id="IPR008030">
    <property type="entry name" value="NmrA-like"/>
</dbReference>
<dbReference type="EMBL" id="VDMD01000008">
    <property type="protein sequence ID" value="TRM64036.1"/>
    <property type="molecule type" value="Genomic_DNA"/>
</dbReference>
<dbReference type="Proteomes" id="UP000320762">
    <property type="component" value="Unassembled WGS sequence"/>
</dbReference>
<dbReference type="AlphaFoldDB" id="A0A550CH56"/>
<evidence type="ECO:0000313" key="4">
    <source>
        <dbReference type="EMBL" id="TRM64036.1"/>
    </source>
</evidence>
<dbReference type="PANTHER" id="PTHR42748">
    <property type="entry name" value="NITROGEN METABOLITE REPRESSION PROTEIN NMRA FAMILY MEMBER"/>
    <property type="match status" value="1"/>
</dbReference>
<dbReference type="SUPFAM" id="SSF51735">
    <property type="entry name" value="NAD(P)-binding Rossmann-fold domains"/>
    <property type="match status" value="1"/>
</dbReference>
<dbReference type="OrthoDB" id="419598at2759"/>
<protein>
    <recommendedName>
        <fullName evidence="3">NmrA-like domain-containing protein</fullName>
    </recommendedName>
</protein>
<gene>
    <name evidence="4" type="ORF">BD626DRAFT_401822</name>
</gene>
<keyword evidence="2" id="KW-0521">NADP</keyword>
<dbReference type="Pfam" id="PF05368">
    <property type="entry name" value="NmrA"/>
    <property type="match status" value="1"/>
</dbReference>
<dbReference type="Gene3D" id="3.90.25.10">
    <property type="entry name" value="UDP-galactose 4-epimerase, domain 1"/>
    <property type="match status" value="1"/>
</dbReference>
<dbReference type="GO" id="GO:0005634">
    <property type="term" value="C:nucleus"/>
    <property type="evidence" value="ECO:0007669"/>
    <property type="project" value="TreeGrafter"/>
</dbReference>
<name>A0A550CH56_9AGAR</name>
<reference evidence="4 5" key="1">
    <citation type="journal article" date="2019" name="New Phytol.">
        <title>Comparative genomics reveals unique wood-decay strategies and fruiting body development in the Schizophyllaceae.</title>
        <authorList>
            <person name="Almasi E."/>
            <person name="Sahu N."/>
            <person name="Krizsan K."/>
            <person name="Balint B."/>
            <person name="Kovacs G.M."/>
            <person name="Kiss B."/>
            <person name="Cseklye J."/>
            <person name="Drula E."/>
            <person name="Henrissat B."/>
            <person name="Nagy I."/>
            <person name="Chovatia M."/>
            <person name="Adam C."/>
            <person name="LaButti K."/>
            <person name="Lipzen A."/>
            <person name="Riley R."/>
            <person name="Grigoriev I.V."/>
            <person name="Nagy L.G."/>
        </authorList>
    </citation>
    <scope>NUCLEOTIDE SEQUENCE [LARGE SCALE GENOMIC DNA]</scope>
    <source>
        <strain evidence="4 5">NL-1724</strain>
    </source>
</reference>
<organism evidence="4 5">
    <name type="scientific">Schizophyllum amplum</name>
    <dbReference type="NCBI Taxonomy" id="97359"/>
    <lineage>
        <taxon>Eukaryota</taxon>
        <taxon>Fungi</taxon>
        <taxon>Dikarya</taxon>
        <taxon>Basidiomycota</taxon>
        <taxon>Agaricomycotina</taxon>
        <taxon>Agaricomycetes</taxon>
        <taxon>Agaricomycetidae</taxon>
        <taxon>Agaricales</taxon>
        <taxon>Schizophyllaceae</taxon>
        <taxon>Schizophyllum</taxon>
    </lineage>
</organism>
<comment type="similarity">
    <text evidence="1">Belongs to the NmrA-type oxidoreductase family.</text>
</comment>
<sequence>MSRIATVFVATGLQGTSAIHALLKDGTFKPRAVTRNASSDSALALAALGCEVVEATFEDKEAIKRAVAGAECVFLVTLPFQDDVPEYTQGVNVIEASKEAGVKFMRSGSTLPGLKDISQGKYTKGALFDDKADIQKYLEASGIACASICPGSFVENVFTCTFEKADTGYVFSTREPLGYSYSWTWISRDMGLAVTALFTKYTTRLPEINKKTFALGSQRMTAEEFAAALSRCLGEPIQVKHLDNSGIDVAIEMYACVMEHDLSPWIDVPDQRLEALGVRVGAIEDFARTTLKEHLKA</sequence>
<keyword evidence="5" id="KW-1185">Reference proteome</keyword>
<feature type="domain" description="NmrA-like" evidence="3">
    <location>
        <begin position="6"/>
        <end position="244"/>
    </location>
</feature>
<dbReference type="STRING" id="97359.A0A550CH56"/>
<evidence type="ECO:0000256" key="2">
    <source>
        <dbReference type="ARBA" id="ARBA00022857"/>
    </source>
</evidence>
<dbReference type="InterPro" id="IPR051164">
    <property type="entry name" value="NmrA-like_oxidored"/>
</dbReference>
<evidence type="ECO:0000259" key="3">
    <source>
        <dbReference type="Pfam" id="PF05368"/>
    </source>
</evidence>
<comment type="caution">
    <text evidence="4">The sequence shown here is derived from an EMBL/GenBank/DDBJ whole genome shotgun (WGS) entry which is preliminary data.</text>
</comment>
<proteinExistence type="inferred from homology"/>